<dbReference type="InterPro" id="IPR057326">
    <property type="entry name" value="KR_dom"/>
</dbReference>
<evidence type="ECO:0000256" key="1">
    <source>
        <dbReference type="ARBA" id="ARBA00006484"/>
    </source>
</evidence>
<dbReference type="Proteomes" id="UP000636579">
    <property type="component" value="Unassembled WGS sequence"/>
</dbReference>
<dbReference type="Gene3D" id="3.40.50.720">
    <property type="entry name" value="NAD(P)-binding Rossmann-like Domain"/>
    <property type="match status" value="1"/>
</dbReference>
<sequence length="247" mass="26226">MTEQPRPAASTQSSSSRSTRPVALITGASRGIGKAIAEELGQEHHILVGGTNPETVNAVVQTLPSAEPFLVDLTDLDAIAPALEAAELSRLDVLVHSAGLAWMNPVAETSPAQFQQMFTVNVFAVAELTRAALPLLRESYGQVLSINSGAGYTAGPGSSMYSGTKFALRAMTDALREEERGRVKVTSIHPGRVDTDMQVALQESMGNESYDGGIYISPRAIAEAARTVVDMEDASMVETLSIRPVQK</sequence>
<evidence type="ECO:0000313" key="6">
    <source>
        <dbReference type="EMBL" id="MBE1514191.1"/>
    </source>
</evidence>
<evidence type="ECO:0000259" key="5">
    <source>
        <dbReference type="SMART" id="SM00822"/>
    </source>
</evidence>
<dbReference type="PRINTS" id="PR00080">
    <property type="entry name" value="SDRFAMILY"/>
</dbReference>
<dbReference type="PANTHER" id="PTHR42901:SF1">
    <property type="entry name" value="ALCOHOL DEHYDROGENASE"/>
    <property type="match status" value="1"/>
</dbReference>
<dbReference type="Pfam" id="PF00106">
    <property type="entry name" value="adh_short"/>
    <property type="match status" value="1"/>
</dbReference>
<name>A0ABR9J5A9_9MICC</name>
<evidence type="ECO:0000256" key="3">
    <source>
        <dbReference type="RuleBase" id="RU000363"/>
    </source>
</evidence>
<feature type="domain" description="Ketoreductase" evidence="5">
    <location>
        <begin position="21"/>
        <end position="196"/>
    </location>
</feature>
<dbReference type="RefSeq" id="WP_192590972.1">
    <property type="nucleotide sequence ID" value="NZ_JADBEE010000001.1"/>
</dbReference>
<reference evidence="6 7" key="1">
    <citation type="submission" date="2020-10" db="EMBL/GenBank/DDBJ databases">
        <title>Sequencing the genomes of 1000 actinobacteria strains.</title>
        <authorList>
            <person name="Klenk H.-P."/>
        </authorList>
    </citation>
    <scope>NUCLEOTIDE SEQUENCE [LARGE SCALE GENOMIC DNA]</scope>
    <source>
        <strain evidence="6 7">DSM 15474</strain>
    </source>
</reference>
<keyword evidence="7" id="KW-1185">Reference proteome</keyword>
<feature type="compositionally biased region" description="Low complexity" evidence="4">
    <location>
        <begin position="1"/>
        <end position="21"/>
    </location>
</feature>
<dbReference type="PRINTS" id="PR00081">
    <property type="entry name" value="GDHRDH"/>
</dbReference>
<dbReference type="InterPro" id="IPR036291">
    <property type="entry name" value="NAD(P)-bd_dom_sf"/>
</dbReference>
<dbReference type="PROSITE" id="PS00061">
    <property type="entry name" value="ADH_SHORT"/>
    <property type="match status" value="1"/>
</dbReference>
<dbReference type="SMART" id="SM00822">
    <property type="entry name" value="PKS_KR"/>
    <property type="match status" value="1"/>
</dbReference>
<evidence type="ECO:0000256" key="4">
    <source>
        <dbReference type="SAM" id="MobiDB-lite"/>
    </source>
</evidence>
<protein>
    <submittedName>
        <fullName evidence="6">NADP-dependent 3-hydroxy acid dehydrogenase YdfG</fullName>
    </submittedName>
</protein>
<dbReference type="NCBIfam" id="NF006073">
    <property type="entry name" value="PRK08219.1"/>
    <property type="match status" value="1"/>
</dbReference>
<comment type="caution">
    <text evidence="6">The sequence shown here is derived from an EMBL/GenBank/DDBJ whole genome shotgun (WGS) entry which is preliminary data.</text>
</comment>
<feature type="region of interest" description="Disordered" evidence="4">
    <location>
        <begin position="1"/>
        <end position="22"/>
    </location>
</feature>
<accession>A0ABR9J5A9</accession>
<evidence type="ECO:0000313" key="7">
    <source>
        <dbReference type="Proteomes" id="UP000636579"/>
    </source>
</evidence>
<dbReference type="PANTHER" id="PTHR42901">
    <property type="entry name" value="ALCOHOL DEHYDROGENASE"/>
    <property type="match status" value="1"/>
</dbReference>
<organism evidence="6 7">
    <name type="scientific">Nesterenkonia halotolerans</name>
    <dbReference type="NCBI Taxonomy" id="225325"/>
    <lineage>
        <taxon>Bacteria</taxon>
        <taxon>Bacillati</taxon>
        <taxon>Actinomycetota</taxon>
        <taxon>Actinomycetes</taxon>
        <taxon>Micrococcales</taxon>
        <taxon>Micrococcaceae</taxon>
        <taxon>Nesterenkonia</taxon>
    </lineage>
</organism>
<gene>
    <name evidence="6" type="ORF">H4W26_000946</name>
</gene>
<keyword evidence="2" id="KW-0560">Oxidoreductase</keyword>
<evidence type="ECO:0000256" key="2">
    <source>
        <dbReference type="ARBA" id="ARBA00023002"/>
    </source>
</evidence>
<proteinExistence type="inferred from homology"/>
<comment type="similarity">
    <text evidence="1 3">Belongs to the short-chain dehydrogenases/reductases (SDR) family.</text>
</comment>
<dbReference type="InterPro" id="IPR002347">
    <property type="entry name" value="SDR_fam"/>
</dbReference>
<dbReference type="SUPFAM" id="SSF51735">
    <property type="entry name" value="NAD(P)-binding Rossmann-fold domains"/>
    <property type="match status" value="1"/>
</dbReference>
<dbReference type="InterPro" id="IPR020904">
    <property type="entry name" value="Sc_DH/Rdtase_CS"/>
</dbReference>
<dbReference type="EMBL" id="JADBEE010000001">
    <property type="protein sequence ID" value="MBE1514191.1"/>
    <property type="molecule type" value="Genomic_DNA"/>
</dbReference>